<gene>
    <name evidence="1" type="ORF">QR685DRAFT_569184</name>
</gene>
<evidence type="ECO:0000313" key="2">
    <source>
        <dbReference type="Proteomes" id="UP001451303"/>
    </source>
</evidence>
<comment type="caution">
    <text evidence="1">The sequence shown here is derived from an EMBL/GenBank/DDBJ whole genome shotgun (WGS) entry which is preliminary data.</text>
</comment>
<organism evidence="1 2">
    <name type="scientific">Neurospora intermedia</name>
    <dbReference type="NCBI Taxonomy" id="5142"/>
    <lineage>
        <taxon>Eukaryota</taxon>
        <taxon>Fungi</taxon>
        <taxon>Dikarya</taxon>
        <taxon>Ascomycota</taxon>
        <taxon>Pezizomycotina</taxon>
        <taxon>Sordariomycetes</taxon>
        <taxon>Sordariomycetidae</taxon>
        <taxon>Sordariales</taxon>
        <taxon>Sordariaceae</taxon>
        <taxon>Neurospora</taxon>
    </lineage>
</organism>
<protein>
    <submittedName>
        <fullName evidence="1">Uncharacterized protein</fullName>
    </submittedName>
</protein>
<reference evidence="1 2" key="1">
    <citation type="submission" date="2023-09" db="EMBL/GenBank/DDBJ databases">
        <title>Multi-omics analysis of a traditional fermented food reveals byproduct-associated fungal strains for waste-to-food upcycling.</title>
        <authorList>
            <consortium name="Lawrence Berkeley National Laboratory"/>
            <person name="Rekdal V.M."/>
            <person name="Villalobos-Escobedo J.M."/>
            <person name="Rodriguez-Valeron N."/>
            <person name="Garcia M.O."/>
            <person name="Vasquez D.P."/>
            <person name="Damayanti I."/>
            <person name="Sorensen P.M."/>
            <person name="Baidoo E.E."/>
            <person name="De Carvalho A.C."/>
            <person name="Riley R."/>
            <person name="Lipzen A."/>
            <person name="He G."/>
            <person name="Yan M."/>
            <person name="Haridas S."/>
            <person name="Daum C."/>
            <person name="Yoshinaga Y."/>
            <person name="Ng V."/>
            <person name="Grigoriev I.V."/>
            <person name="Munk R."/>
            <person name="Nuraida L."/>
            <person name="Wijaya C.H."/>
            <person name="Morales P.-C."/>
            <person name="Keasling J.D."/>
        </authorList>
    </citation>
    <scope>NUCLEOTIDE SEQUENCE [LARGE SCALE GENOMIC DNA]</scope>
    <source>
        <strain evidence="1 2">FGSC 2613</strain>
    </source>
</reference>
<name>A0ABR3DK65_NEUIN</name>
<proteinExistence type="predicted"/>
<sequence>MSEEPTDIDASLLNTPATAVFISYFDCLDKDLTFLTATEPAVLEKNEVAKHGQWTVKYMVRLETHIQDRVTSRETSLFSGYPNEYIDGSSAMVICNLTTCPSLKAMNFALHMYES</sequence>
<evidence type="ECO:0000313" key="1">
    <source>
        <dbReference type="EMBL" id="KAL0473069.1"/>
    </source>
</evidence>
<dbReference type="Proteomes" id="UP001451303">
    <property type="component" value="Unassembled WGS sequence"/>
</dbReference>
<dbReference type="EMBL" id="JAVLET010000002">
    <property type="protein sequence ID" value="KAL0473069.1"/>
    <property type="molecule type" value="Genomic_DNA"/>
</dbReference>
<keyword evidence="2" id="KW-1185">Reference proteome</keyword>
<accession>A0ABR3DK65</accession>